<dbReference type="AlphaFoldDB" id="A0A914YY25"/>
<protein>
    <submittedName>
        <fullName evidence="3">Uncharacterized protein</fullName>
    </submittedName>
</protein>
<dbReference type="WBParaSite" id="PSU_v2.g4544.t1">
    <property type="protein sequence ID" value="PSU_v2.g4544.t1"/>
    <property type="gene ID" value="PSU_v2.g4544"/>
</dbReference>
<proteinExistence type="predicted"/>
<feature type="region of interest" description="Disordered" evidence="1">
    <location>
        <begin position="1"/>
        <end position="23"/>
    </location>
</feature>
<organism evidence="2 3">
    <name type="scientific">Panagrolaimus superbus</name>
    <dbReference type="NCBI Taxonomy" id="310955"/>
    <lineage>
        <taxon>Eukaryota</taxon>
        <taxon>Metazoa</taxon>
        <taxon>Ecdysozoa</taxon>
        <taxon>Nematoda</taxon>
        <taxon>Chromadorea</taxon>
        <taxon>Rhabditida</taxon>
        <taxon>Tylenchina</taxon>
        <taxon>Panagrolaimomorpha</taxon>
        <taxon>Panagrolaimoidea</taxon>
        <taxon>Panagrolaimidae</taxon>
        <taxon>Panagrolaimus</taxon>
    </lineage>
</organism>
<evidence type="ECO:0000313" key="2">
    <source>
        <dbReference type="Proteomes" id="UP000887577"/>
    </source>
</evidence>
<accession>A0A914YY25</accession>
<dbReference type="Proteomes" id="UP000887577">
    <property type="component" value="Unplaced"/>
</dbReference>
<evidence type="ECO:0000313" key="3">
    <source>
        <dbReference type="WBParaSite" id="PSU_v2.g4544.t1"/>
    </source>
</evidence>
<evidence type="ECO:0000256" key="1">
    <source>
        <dbReference type="SAM" id="MobiDB-lite"/>
    </source>
</evidence>
<keyword evidence="2" id="KW-1185">Reference proteome</keyword>
<reference evidence="3" key="1">
    <citation type="submission" date="2022-11" db="UniProtKB">
        <authorList>
            <consortium name="WormBaseParasite"/>
        </authorList>
    </citation>
    <scope>IDENTIFICATION</scope>
</reference>
<name>A0A914YY25_9BILA</name>
<sequence>MDSEEDHDALLQQAPSPGLPVFPTTSHVLTTPIPKSSEKETVEDVCSRTQKSLDGARKLLPQPIETELELSVLLPYPVYRNVDASYVQKFVEIIRAKIFSFKTSMFVVCQSHTDRQKYYILDGNHRYEGLISNLGANSTTKVYCKVYSPLSREQIFSLCFELTKPRMSLELRFLDQVQLLRKFMKAKRIQPASKIFDSQLELGNALITNPNKEALEVSQWPQESYEVAVSYIVAFHEGKTKDAQPFEILHHANKTLDRMLPDLKAKIFGRQLFKQ</sequence>